<organism evidence="2 3">
    <name type="scientific">Kosakonia oryziphila</name>
    <dbReference type="NCBI Taxonomy" id="1005667"/>
    <lineage>
        <taxon>Bacteria</taxon>
        <taxon>Pseudomonadati</taxon>
        <taxon>Pseudomonadota</taxon>
        <taxon>Gammaproteobacteria</taxon>
        <taxon>Enterobacterales</taxon>
        <taxon>Enterobacteriaceae</taxon>
        <taxon>Kosakonia</taxon>
    </lineage>
</organism>
<keyword evidence="3" id="KW-1185">Reference proteome</keyword>
<dbReference type="AlphaFoldDB" id="A0A1C4GML1"/>
<dbReference type="RefSeq" id="WP_090138932.1">
    <property type="nucleotide sequence ID" value="NZ_FMBC01000088.1"/>
</dbReference>
<dbReference type="GO" id="GO:0015627">
    <property type="term" value="C:type II protein secretion system complex"/>
    <property type="evidence" value="ECO:0007669"/>
    <property type="project" value="InterPro"/>
</dbReference>
<dbReference type="OrthoDB" id="6624834at2"/>
<dbReference type="InterPro" id="IPR007690">
    <property type="entry name" value="T2SS_GspM"/>
</dbReference>
<feature type="transmembrane region" description="Helical" evidence="1">
    <location>
        <begin position="20"/>
        <end position="40"/>
    </location>
</feature>
<evidence type="ECO:0000313" key="3">
    <source>
        <dbReference type="Proteomes" id="UP000198515"/>
    </source>
</evidence>
<protein>
    <submittedName>
        <fullName evidence="2">General secretion pathway protein M</fullName>
    </submittedName>
</protein>
<dbReference type="GO" id="GO:0015628">
    <property type="term" value="P:protein secretion by the type II secretion system"/>
    <property type="evidence" value="ECO:0007669"/>
    <property type="project" value="InterPro"/>
</dbReference>
<dbReference type="Proteomes" id="UP000198515">
    <property type="component" value="Unassembled WGS sequence"/>
</dbReference>
<proteinExistence type="predicted"/>
<keyword evidence="1" id="KW-1133">Transmembrane helix</keyword>
<keyword evidence="1" id="KW-0472">Membrane</keyword>
<accession>A0A1C4GML1</accession>
<dbReference type="EMBL" id="FMBC01000088">
    <property type="protein sequence ID" value="SCC69402.1"/>
    <property type="molecule type" value="Genomic_DNA"/>
</dbReference>
<sequence length="160" mass="18058">MIKHTLTRFRQKPLTEQRLIITLGACSLIILFWFVLYQPLGKGIDMLQSRYDRLRNDMAWFGKQVAAAGLLPEKKLSGKPGDLIRGSLKKAGMVATVQQGNVGELSISATNMKMESFMHWLIEVQLSYELRVVELEFHASPQEADSITLTRLIIGVKRNG</sequence>
<gene>
    <name evidence="2" type="ORF">GA0061070_10882</name>
</gene>
<keyword evidence="1" id="KW-0812">Transmembrane</keyword>
<evidence type="ECO:0000313" key="2">
    <source>
        <dbReference type="EMBL" id="SCC69402.1"/>
    </source>
</evidence>
<name>A0A1C4GML1_9ENTR</name>
<reference evidence="3" key="1">
    <citation type="submission" date="2016-08" db="EMBL/GenBank/DDBJ databases">
        <authorList>
            <person name="Varghese N."/>
            <person name="Submissions Spin"/>
        </authorList>
    </citation>
    <scope>NUCLEOTIDE SEQUENCE [LARGE SCALE GENOMIC DNA]</scope>
    <source>
        <strain evidence="3">REICA_142</strain>
    </source>
</reference>
<dbReference type="Pfam" id="PF04612">
    <property type="entry name" value="T2SSM"/>
    <property type="match status" value="1"/>
</dbReference>
<evidence type="ECO:0000256" key="1">
    <source>
        <dbReference type="SAM" id="Phobius"/>
    </source>
</evidence>